<evidence type="ECO:0000313" key="1">
    <source>
        <dbReference type="EMBL" id="MBX52250.1"/>
    </source>
</evidence>
<protein>
    <submittedName>
        <fullName evidence="1">Uncharacterized protein</fullName>
    </submittedName>
</protein>
<proteinExistence type="predicted"/>
<name>A0A2P2PBW5_RHIMU</name>
<accession>A0A2P2PBW5</accession>
<sequence length="29" mass="3582">MLRLFQNQLLSLGCLMFQKLMDQWLRFAH</sequence>
<dbReference type="AlphaFoldDB" id="A0A2P2PBW5"/>
<reference evidence="1" key="1">
    <citation type="submission" date="2018-02" db="EMBL/GenBank/DDBJ databases">
        <title>Rhizophora mucronata_Transcriptome.</title>
        <authorList>
            <person name="Meera S.P."/>
            <person name="Sreeshan A."/>
            <person name="Augustine A."/>
        </authorList>
    </citation>
    <scope>NUCLEOTIDE SEQUENCE</scope>
    <source>
        <tissue evidence="1">Leaf</tissue>
    </source>
</reference>
<organism evidence="1">
    <name type="scientific">Rhizophora mucronata</name>
    <name type="common">Asiatic mangrove</name>
    <dbReference type="NCBI Taxonomy" id="61149"/>
    <lineage>
        <taxon>Eukaryota</taxon>
        <taxon>Viridiplantae</taxon>
        <taxon>Streptophyta</taxon>
        <taxon>Embryophyta</taxon>
        <taxon>Tracheophyta</taxon>
        <taxon>Spermatophyta</taxon>
        <taxon>Magnoliopsida</taxon>
        <taxon>eudicotyledons</taxon>
        <taxon>Gunneridae</taxon>
        <taxon>Pentapetalae</taxon>
        <taxon>rosids</taxon>
        <taxon>fabids</taxon>
        <taxon>Malpighiales</taxon>
        <taxon>Rhizophoraceae</taxon>
        <taxon>Rhizophora</taxon>
    </lineage>
</organism>
<dbReference type="EMBL" id="GGEC01071766">
    <property type="protein sequence ID" value="MBX52250.1"/>
    <property type="molecule type" value="Transcribed_RNA"/>
</dbReference>